<gene>
    <name evidence="1" type="ORF">Goklo_023869</name>
</gene>
<dbReference type="EMBL" id="JABFAB010236614">
    <property type="protein sequence ID" value="MBA0670437.1"/>
    <property type="molecule type" value="Genomic_DNA"/>
</dbReference>
<protein>
    <recommendedName>
        <fullName evidence="3">MADS-box domain-containing protein</fullName>
    </recommendedName>
</protein>
<evidence type="ECO:0008006" key="3">
    <source>
        <dbReference type="Google" id="ProtNLM"/>
    </source>
</evidence>
<dbReference type="AlphaFoldDB" id="A0A7J8W5T3"/>
<name>A0A7J8W5T3_9ROSI</name>
<dbReference type="Gene3D" id="3.40.1810.10">
    <property type="entry name" value="Transcription factor, MADS-box"/>
    <property type="match status" value="1"/>
</dbReference>
<dbReference type="InterPro" id="IPR036879">
    <property type="entry name" value="TF_MADSbox_sf"/>
</dbReference>
<dbReference type="GO" id="GO:0046983">
    <property type="term" value="F:protein dimerization activity"/>
    <property type="evidence" value="ECO:0007669"/>
    <property type="project" value="InterPro"/>
</dbReference>
<proteinExistence type="predicted"/>
<evidence type="ECO:0000313" key="1">
    <source>
        <dbReference type="EMBL" id="MBA0670437.1"/>
    </source>
</evidence>
<dbReference type="OrthoDB" id="998982at2759"/>
<keyword evidence="2" id="KW-1185">Reference proteome</keyword>
<evidence type="ECO:0000313" key="2">
    <source>
        <dbReference type="Proteomes" id="UP000593573"/>
    </source>
</evidence>
<organism evidence="1 2">
    <name type="scientific">Gossypium klotzschianum</name>
    <dbReference type="NCBI Taxonomy" id="34286"/>
    <lineage>
        <taxon>Eukaryota</taxon>
        <taxon>Viridiplantae</taxon>
        <taxon>Streptophyta</taxon>
        <taxon>Embryophyta</taxon>
        <taxon>Tracheophyta</taxon>
        <taxon>Spermatophyta</taxon>
        <taxon>Magnoliopsida</taxon>
        <taxon>eudicotyledons</taxon>
        <taxon>Gunneridae</taxon>
        <taxon>Pentapetalae</taxon>
        <taxon>rosids</taxon>
        <taxon>malvids</taxon>
        <taxon>Malvales</taxon>
        <taxon>Malvaceae</taxon>
        <taxon>Malvoideae</taxon>
        <taxon>Gossypium</taxon>
    </lineage>
</organism>
<accession>A0A7J8W5T3</accession>
<dbReference type="GO" id="GO:0003677">
    <property type="term" value="F:DNA binding"/>
    <property type="evidence" value="ECO:0007669"/>
    <property type="project" value="InterPro"/>
</dbReference>
<comment type="caution">
    <text evidence="1">The sequence shown here is derived from an EMBL/GenBank/DDBJ whole genome shotgun (WGS) entry which is preliminary data.</text>
</comment>
<sequence>MWWGDFFIIFSPTGKPYSFGHPSVEPVAKRFFNASQPLNETIDAPVEAYCKVRINLHVQDFNVVPEKLHAIKKQKEIDMAQ</sequence>
<reference evidence="1 2" key="1">
    <citation type="journal article" date="2019" name="Genome Biol. Evol.">
        <title>Insights into the evolution of the New World diploid cottons (Gossypium, subgenus Houzingenia) based on genome sequencing.</title>
        <authorList>
            <person name="Grover C.E."/>
            <person name="Arick M.A. 2nd"/>
            <person name="Thrash A."/>
            <person name="Conover J.L."/>
            <person name="Sanders W.S."/>
            <person name="Peterson D.G."/>
            <person name="Frelichowski J.E."/>
            <person name="Scheffler J.A."/>
            <person name="Scheffler B.E."/>
            <person name="Wendel J.F."/>
        </authorList>
    </citation>
    <scope>NUCLEOTIDE SEQUENCE [LARGE SCALE GENOMIC DNA]</scope>
    <source>
        <strain evidence="1">57</strain>
        <tissue evidence="1">Leaf</tissue>
    </source>
</reference>
<dbReference type="Proteomes" id="UP000593573">
    <property type="component" value="Unassembled WGS sequence"/>
</dbReference>